<dbReference type="PANTHER" id="PTHR14021:SF15">
    <property type="entry name" value="IRON-SULFUR CLUSTER CO-CHAPERONE PROTEIN HSCB"/>
    <property type="match status" value="1"/>
</dbReference>
<sequence>MYNNHFEIFELPVSFDINKDTLAQRYRDLQRAVHPDKYANAPDRDRRLAMQKTVQINEAFQTLKNPLTRAGYLLHLQGIDQNDGIMDGEFLMTQMDLREELADIKQKSLPIEAFLSRMEKQMQSLIDTLSQQFAQENWQAAHDSVRQFQFFTRLHEDALRLEEELI</sequence>
<dbReference type="CDD" id="cd06257">
    <property type="entry name" value="DnaJ"/>
    <property type="match status" value="1"/>
</dbReference>
<accession>A0A0A6P5L6</accession>
<dbReference type="NCBIfam" id="TIGR00714">
    <property type="entry name" value="hscB"/>
    <property type="match status" value="1"/>
</dbReference>
<dbReference type="GO" id="GO:1990230">
    <property type="term" value="C:iron-sulfur cluster transfer complex"/>
    <property type="evidence" value="ECO:0007669"/>
    <property type="project" value="TreeGrafter"/>
</dbReference>
<dbReference type="Pfam" id="PF00226">
    <property type="entry name" value="DnaJ"/>
    <property type="match status" value="1"/>
</dbReference>
<dbReference type="GO" id="GO:0001671">
    <property type="term" value="F:ATPase activator activity"/>
    <property type="evidence" value="ECO:0007669"/>
    <property type="project" value="InterPro"/>
</dbReference>
<evidence type="ECO:0000259" key="5">
    <source>
        <dbReference type="PROSITE" id="PS50076"/>
    </source>
</evidence>
<dbReference type="InterPro" id="IPR036869">
    <property type="entry name" value="J_dom_sf"/>
</dbReference>
<dbReference type="InterPro" id="IPR009073">
    <property type="entry name" value="HscB_oligo_C"/>
</dbReference>
<dbReference type="GO" id="GO:0051259">
    <property type="term" value="P:protein complex oligomerization"/>
    <property type="evidence" value="ECO:0007669"/>
    <property type="project" value="InterPro"/>
</dbReference>
<dbReference type="GO" id="GO:0006457">
    <property type="term" value="P:protein folding"/>
    <property type="evidence" value="ECO:0007669"/>
    <property type="project" value="UniProtKB-UniRule"/>
</dbReference>
<gene>
    <name evidence="4" type="primary">hscB</name>
    <name evidence="6" type="ORF">PN36_27035</name>
</gene>
<dbReference type="GO" id="GO:0044571">
    <property type="term" value="P:[2Fe-2S] cluster assembly"/>
    <property type="evidence" value="ECO:0007669"/>
    <property type="project" value="InterPro"/>
</dbReference>
<comment type="caution">
    <text evidence="6">The sequence shown here is derived from an EMBL/GenBank/DDBJ whole genome shotgun (WGS) entry which is preliminary data.</text>
</comment>
<dbReference type="Proteomes" id="UP000030428">
    <property type="component" value="Unassembled WGS sequence"/>
</dbReference>
<evidence type="ECO:0000256" key="1">
    <source>
        <dbReference type="ARBA" id="ARBA00010476"/>
    </source>
</evidence>
<dbReference type="PROSITE" id="PS50076">
    <property type="entry name" value="DNAJ_2"/>
    <property type="match status" value="1"/>
</dbReference>
<dbReference type="GO" id="GO:0051087">
    <property type="term" value="F:protein-folding chaperone binding"/>
    <property type="evidence" value="ECO:0007669"/>
    <property type="project" value="InterPro"/>
</dbReference>
<evidence type="ECO:0000256" key="3">
    <source>
        <dbReference type="ARBA" id="ARBA00025596"/>
    </source>
</evidence>
<dbReference type="HAMAP" id="MF_00682">
    <property type="entry name" value="HscB"/>
    <property type="match status" value="1"/>
</dbReference>
<name>A0A0A6P5L6_9GAMM</name>
<evidence type="ECO:0000313" key="6">
    <source>
        <dbReference type="EMBL" id="KHD05644.1"/>
    </source>
</evidence>
<reference evidence="6 7" key="1">
    <citation type="journal article" date="2016" name="Front. Microbiol.">
        <title>Single-Cell (Meta-)Genomics of a Dimorphic Candidatus Thiomargarita nelsonii Reveals Genomic Plasticity.</title>
        <authorList>
            <person name="Flood B.E."/>
            <person name="Fliss P."/>
            <person name="Jones D.S."/>
            <person name="Dick G.J."/>
            <person name="Jain S."/>
            <person name="Kaster A.K."/>
            <person name="Winkel M."/>
            <person name="Mussmann M."/>
            <person name="Bailey J."/>
        </authorList>
    </citation>
    <scope>NUCLEOTIDE SEQUENCE [LARGE SCALE GENOMIC DNA]</scope>
    <source>
        <strain evidence="6">Hydrate Ridge</strain>
    </source>
</reference>
<comment type="subunit">
    <text evidence="4">Interacts with HscA and stimulates its ATPase activity.</text>
</comment>
<dbReference type="Gene3D" id="1.10.287.110">
    <property type="entry name" value="DnaJ domain"/>
    <property type="match status" value="1"/>
</dbReference>
<dbReference type="InterPro" id="IPR036386">
    <property type="entry name" value="HscB_C_sf"/>
</dbReference>
<dbReference type="SUPFAM" id="SSF47144">
    <property type="entry name" value="HSC20 (HSCB), C-terminal oligomerisation domain"/>
    <property type="match status" value="1"/>
</dbReference>
<dbReference type="PANTHER" id="PTHR14021">
    <property type="entry name" value="IRON-SULFUR CLUSTER CO-CHAPERONE PROTEIN HSCB"/>
    <property type="match status" value="1"/>
</dbReference>
<evidence type="ECO:0000313" key="7">
    <source>
        <dbReference type="Proteomes" id="UP000030428"/>
    </source>
</evidence>
<dbReference type="Gene3D" id="1.20.1280.20">
    <property type="entry name" value="HscB, C-terminal domain"/>
    <property type="match status" value="1"/>
</dbReference>
<protein>
    <recommendedName>
        <fullName evidence="4">Co-chaperone protein HscB homolog</fullName>
    </recommendedName>
</protein>
<organism evidence="6 7">
    <name type="scientific">Candidatus Thiomargarita nelsonii</name>
    <dbReference type="NCBI Taxonomy" id="1003181"/>
    <lineage>
        <taxon>Bacteria</taxon>
        <taxon>Pseudomonadati</taxon>
        <taxon>Pseudomonadota</taxon>
        <taxon>Gammaproteobacteria</taxon>
        <taxon>Thiotrichales</taxon>
        <taxon>Thiotrichaceae</taxon>
        <taxon>Thiomargarita</taxon>
    </lineage>
</organism>
<keyword evidence="7" id="KW-1185">Reference proteome</keyword>
<dbReference type="AlphaFoldDB" id="A0A0A6P5L6"/>
<dbReference type="SUPFAM" id="SSF46565">
    <property type="entry name" value="Chaperone J-domain"/>
    <property type="match status" value="1"/>
</dbReference>
<evidence type="ECO:0000256" key="4">
    <source>
        <dbReference type="HAMAP-Rule" id="MF_00682"/>
    </source>
</evidence>
<dbReference type="Pfam" id="PF07743">
    <property type="entry name" value="HSCB_C"/>
    <property type="match status" value="1"/>
</dbReference>
<keyword evidence="2 4" id="KW-0143">Chaperone</keyword>
<dbReference type="InterPro" id="IPR004640">
    <property type="entry name" value="HscB"/>
</dbReference>
<feature type="domain" description="J" evidence="5">
    <location>
        <begin position="4"/>
        <end position="76"/>
    </location>
</feature>
<proteinExistence type="inferred from homology"/>
<comment type="function">
    <text evidence="3 4">Co-chaperone involved in the maturation of iron-sulfur cluster-containing proteins. Seems to help targeting proteins to be folded toward HscA.</text>
</comment>
<dbReference type="EMBL" id="JSZA02000163">
    <property type="protein sequence ID" value="KHD05644.1"/>
    <property type="molecule type" value="Genomic_DNA"/>
</dbReference>
<evidence type="ECO:0000256" key="2">
    <source>
        <dbReference type="ARBA" id="ARBA00023186"/>
    </source>
</evidence>
<dbReference type="InterPro" id="IPR001623">
    <property type="entry name" value="DnaJ_domain"/>
</dbReference>
<dbReference type="SMART" id="SM00271">
    <property type="entry name" value="DnaJ"/>
    <property type="match status" value="1"/>
</dbReference>
<comment type="similarity">
    <text evidence="1 4">Belongs to the HscB family.</text>
</comment>